<keyword evidence="1" id="KW-0560">Oxidoreductase</keyword>
<dbReference type="NCBIfam" id="TIGR03564">
    <property type="entry name" value="F420_MSMEG_4879"/>
    <property type="match status" value="1"/>
</dbReference>
<dbReference type="InterPro" id="IPR011251">
    <property type="entry name" value="Luciferase-like_dom"/>
</dbReference>
<evidence type="ECO:0000256" key="1">
    <source>
        <dbReference type="ARBA" id="ARBA00023002"/>
    </source>
</evidence>
<evidence type="ECO:0000313" key="4">
    <source>
        <dbReference type="Proteomes" id="UP001163203"/>
    </source>
</evidence>
<accession>A0ABY7B512</accession>
<evidence type="ECO:0000313" key="3">
    <source>
        <dbReference type="EMBL" id="WAL65888.1"/>
    </source>
</evidence>
<dbReference type="CDD" id="cd01097">
    <property type="entry name" value="Tetrahydromethanopterin_reductase"/>
    <property type="match status" value="1"/>
</dbReference>
<organism evidence="3 4">
    <name type="scientific">Amycolatopsis cynarae</name>
    <dbReference type="NCBI Taxonomy" id="2995223"/>
    <lineage>
        <taxon>Bacteria</taxon>
        <taxon>Bacillati</taxon>
        <taxon>Actinomycetota</taxon>
        <taxon>Actinomycetes</taxon>
        <taxon>Pseudonocardiales</taxon>
        <taxon>Pseudonocardiaceae</taxon>
        <taxon>Amycolatopsis</taxon>
    </lineage>
</organism>
<keyword evidence="4" id="KW-1185">Reference proteome</keyword>
<dbReference type="SUPFAM" id="SSF51679">
    <property type="entry name" value="Bacterial luciferase-like"/>
    <property type="match status" value="1"/>
</dbReference>
<dbReference type="PANTHER" id="PTHR43244:SF1">
    <property type="entry name" value="5,10-METHYLENETETRAHYDROMETHANOPTERIN REDUCTASE"/>
    <property type="match status" value="1"/>
</dbReference>
<dbReference type="RefSeq" id="WP_268756033.1">
    <property type="nucleotide sequence ID" value="NZ_CP113836.1"/>
</dbReference>
<protein>
    <submittedName>
        <fullName evidence="3">LLM class F420-dependent oxidoreductase</fullName>
    </submittedName>
</protein>
<dbReference type="Pfam" id="PF00296">
    <property type="entry name" value="Bac_luciferase"/>
    <property type="match status" value="1"/>
</dbReference>
<dbReference type="EMBL" id="CP113836">
    <property type="protein sequence ID" value="WAL65888.1"/>
    <property type="molecule type" value="Genomic_DNA"/>
</dbReference>
<sequence length="310" mass="32722">MRIGTNVGMEIDGPKTMTDIVDEVRRAAELGLGGAWWAERHTADALTAATVAGLAVPGLPLGTAVVTTYPRHPLTLAGQALSVQAAVGNRLTLGIGPGHRERVESVFGLRFEHPARHTREYLRVLMPLLRGETVEFDGKIYQVAGQTRTPGAQAPSVLLAALGPVMLRVAGELADGTVVVWTGLRTIGTHVVPGITAAAEGAGKPAPRIVVNLPIAVTDDPDLARAWIGEHFGRAGLVPSYRALFEREGVRGPADVVVVGDEHAVERQLRAYADAGATEFIAVPFGSPEQINRTLTFLGHVNRATTGSEA</sequence>
<dbReference type="Proteomes" id="UP001163203">
    <property type="component" value="Chromosome"/>
</dbReference>
<dbReference type="InterPro" id="IPR036661">
    <property type="entry name" value="Luciferase-like_sf"/>
</dbReference>
<evidence type="ECO:0000259" key="2">
    <source>
        <dbReference type="Pfam" id="PF00296"/>
    </source>
</evidence>
<dbReference type="PANTHER" id="PTHR43244">
    <property type="match status" value="1"/>
</dbReference>
<dbReference type="Gene3D" id="3.20.20.30">
    <property type="entry name" value="Luciferase-like domain"/>
    <property type="match status" value="1"/>
</dbReference>
<feature type="domain" description="Luciferase-like" evidence="2">
    <location>
        <begin position="11"/>
        <end position="290"/>
    </location>
</feature>
<gene>
    <name evidence="3" type="ORF">ORV05_34375</name>
</gene>
<reference evidence="3" key="1">
    <citation type="submission" date="2022-11" db="EMBL/GenBank/DDBJ databases">
        <authorList>
            <person name="Mo P."/>
        </authorList>
    </citation>
    <scope>NUCLEOTIDE SEQUENCE</scope>
    <source>
        <strain evidence="3">HUAS 11-8</strain>
    </source>
</reference>
<proteinExistence type="predicted"/>
<name>A0ABY7B512_9PSEU</name>
<dbReference type="InterPro" id="IPR050564">
    <property type="entry name" value="F420-G6PD/mer"/>
</dbReference>
<dbReference type="InterPro" id="IPR019910">
    <property type="entry name" value="Lucif-like_OxRdtase_MSMEG_4879"/>
</dbReference>